<reference evidence="6" key="1">
    <citation type="journal article" date="2018" name="Nat. Microbiol.">
        <title>Leveraging single-cell genomics to expand the fungal tree of life.</title>
        <authorList>
            <person name="Ahrendt S.R."/>
            <person name="Quandt C.A."/>
            <person name="Ciobanu D."/>
            <person name="Clum A."/>
            <person name="Salamov A."/>
            <person name="Andreopoulos B."/>
            <person name="Cheng J.F."/>
            <person name="Woyke T."/>
            <person name="Pelin A."/>
            <person name="Henrissat B."/>
            <person name="Reynolds N.K."/>
            <person name="Benny G.L."/>
            <person name="Smith M.E."/>
            <person name="James T.Y."/>
            <person name="Grigoriev I.V."/>
        </authorList>
    </citation>
    <scope>NUCLEOTIDE SEQUENCE [LARGE SCALE GENOMIC DNA]</scope>
    <source>
        <strain evidence="6">ATCC 52028</strain>
    </source>
</reference>
<comment type="subcellular location">
    <subcellularLocation>
        <location evidence="3">Nucleus</location>
        <location evidence="3">Nucleolus</location>
    </subcellularLocation>
</comment>
<proteinExistence type="inferred from homology"/>
<evidence type="ECO:0000313" key="6">
    <source>
        <dbReference type="Proteomes" id="UP000268535"/>
    </source>
</evidence>
<dbReference type="PANTHER" id="PTHR12933">
    <property type="entry name" value="ORF PROTEIN-RELATED"/>
    <property type="match status" value="1"/>
</dbReference>
<dbReference type="GO" id="GO:0000462">
    <property type="term" value="P:maturation of SSU-rRNA from tricistronic rRNA transcript (SSU-rRNA, 5.8S rRNA, LSU-rRNA)"/>
    <property type="evidence" value="ECO:0007669"/>
    <property type="project" value="TreeGrafter"/>
</dbReference>
<evidence type="ECO:0000256" key="3">
    <source>
        <dbReference type="RuleBase" id="RU365070"/>
    </source>
</evidence>
<dbReference type="AlphaFoldDB" id="A0A4P9WSI3"/>
<feature type="domain" description="UTP25 C-terminal" evidence="4">
    <location>
        <begin position="2"/>
        <end position="150"/>
    </location>
</feature>
<keyword evidence="3" id="KW-0539">Nucleus</keyword>
<dbReference type="GO" id="GO:0019843">
    <property type="term" value="F:rRNA binding"/>
    <property type="evidence" value="ECO:0007669"/>
    <property type="project" value="TreeGrafter"/>
</dbReference>
<sequence>MAHLSNSVDITDHVVLFIPSYLDFLRIRAWCKEQSVNFQSLHEYSKPGAIVRARRAFLRGECHFLLVTERYYFYHRLAVRNVHKIVFYALPETPQFYPEWLDAARPPPGAFKSAMGHNATILFTRYDRLRLERIVGTERAHQMLTAASDSVIFST</sequence>
<dbReference type="Proteomes" id="UP000268535">
    <property type="component" value="Unassembled WGS sequence"/>
</dbReference>
<comment type="similarity">
    <text evidence="3">Belongs to the UTP25 family.</text>
</comment>
<dbReference type="PANTHER" id="PTHR12933:SF0">
    <property type="entry name" value="U3 SMALL NUCLEOLAR RNA-ASSOCIATED PROTEIN 25 HOMOLOG"/>
    <property type="match status" value="1"/>
</dbReference>
<dbReference type="EMBL" id="ML012807">
    <property type="protein sequence ID" value="RKO95153.1"/>
    <property type="molecule type" value="Genomic_DNA"/>
</dbReference>
<comment type="subunit">
    <text evidence="3">Component of the ribosomal small subunit (SSU) processome composed of at least 40 protein subunits and snoRNA U3.</text>
</comment>
<evidence type="ECO:0000256" key="2">
    <source>
        <dbReference type="ARBA" id="ARBA00015422"/>
    </source>
</evidence>
<keyword evidence="3" id="KW-0690">Ribosome biogenesis</keyword>
<evidence type="ECO:0000313" key="5">
    <source>
        <dbReference type="EMBL" id="RKO95153.1"/>
    </source>
</evidence>
<accession>A0A4P9WSI3</accession>
<gene>
    <name evidence="5" type="ORF">CAUPRSCDRAFT_9345</name>
</gene>
<dbReference type="InterPro" id="IPR010678">
    <property type="entry name" value="UTP25"/>
</dbReference>
<evidence type="ECO:0000256" key="1">
    <source>
        <dbReference type="ARBA" id="ARBA00002883"/>
    </source>
</evidence>
<dbReference type="InterPro" id="IPR053939">
    <property type="entry name" value="UTP25_C"/>
</dbReference>
<name>A0A4P9WSI3_9FUNG</name>
<protein>
    <recommendedName>
        <fullName evidence="2 3">U3 small nucleolar RNA-associated protein 25</fullName>
        <shortName evidence="3">U3 snoRNA-associated protein 25</shortName>
    </recommendedName>
</protein>
<dbReference type="GO" id="GO:0034511">
    <property type="term" value="F:U3 snoRNA binding"/>
    <property type="evidence" value="ECO:0007669"/>
    <property type="project" value="InterPro"/>
</dbReference>
<dbReference type="GO" id="GO:0032040">
    <property type="term" value="C:small-subunit processome"/>
    <property type="evidence" value="ECO:0007669"/>
    <property type="project" value="TreeGrafter"/>
</dbReference>
<dbReference type="Pfam" id="PF06862">
    <property type="entry name" value="Utp25_C"/>
    <property type="match status" value="1"/>
</dbReference>
<keyword evidence="3" id="KW-0687">Ribonucleoprotein</keyword>
<organism evidence="5 6">
    <name type="scientific">Caulochytrium protostelioides</name>
    <dbReference type="NCBI Taxonomy" id="1555241"/>
    <lineage>
        <taxon>Eukaryota</taxon>
        <taxon>Fungi</taxon>
        <taxon>Fungi incertae sedis</taxon>
        <taxon>Chytridiomycota</taxon>
        <taxon>Chytridiomycota incertae sedis</taxon>
        <taxon>Chytridiomycetes</taxon>
        <taxon>Caulochytriales</taxon>
        <taxon>Caulochytriaceae</taxon>
        <taxon>Caulochytrium</taxon>
    </lineage>
</organism>
<evidence type="ECO:0000259" key="4">
    <source>
        <dbReference type="Pfam" id="PF06862"/>
    </source>
</evidence>
<comment type="function">
    <text evidence="1 3">DEAD-box RNA helicase-like protein required for pre-18S rRNA processing, specifically at sites A0, A1, and A2.</text>
</comment>
<keyword evidence="3" id="KW-0698">rRNA processing</keyword>